<evidence type="ECO:0000313" key="1">
    <source>
        <dbReference type="EMBL" id="KAA9131027.1"/>
    </source>
</evidence>
<accession>A0A5N0TA69</accession>
<dbReference type="AlphaFoldDB" id="A0A5N0TA69"/>
<organism evidence="1 2">
    <name type="scientific">Marinihelvus fidelis</name>
    <dbReference type="NCBI Taxonomy" id="2613842"/>
    <lineage>
        <taxon>Bacteria</taxon>
        <taxon>Pseudomonadati</taxon>
        <taxon>Pseudomonadota</taxon>
        <taxon>Gammaproteobacteria</taxon>
        <taxon>Chromatiales</taxon>
        <taxon>Wenzhouxiangellaceae</taxon>
        <taxon>Marinihelvus</taxon>
    </lineage>
</organism>
<dbReference type="Proteomes" id="UP000325372">
    <property type="component" value="Unassembled WGS sequence"/>
</dbReference>
<dbReference type="Gene3D" id="1.50.10.20">
    <property type="match status" value="1"/>
</dbReference>
<protein>
    <recommendedName>
        <fullName evidence="3">Pectate lyase</fullName>
    </recommendedName>
</protein>
<dbReference type="EMBL" id="VYXP01000006">
    <property type="protein sequence ID" value="KAA9131027.1"/>
    <property type="molecule type" value="Genomic_DNA"/>
</dbReference>
<evidence type="ECO:0008006" key="3">
    <source>
        <dbReference type="Google" id="ProtNLM"/>
    </source>
</evidence>
<proteinExistence type="predicted"/>
<evidence type="ECO:0000313" key="2">
    <source>
        <dbReference type="Proteomes" id="UP000325372"/>
    </source>
</evidence>
<dbReference type="SUPFAM" id="SSF81853">
    <property type="entry name" value="Family 10 polysaccharide lyase"/>
    <property type="match status" value="1"/>
</dbReference>
<dbReference type="Pfam" id="PF09492">
    <property type="entry name" value="Pec_lyase"/>
    <property type="match status" value="1"/>
</dbReference>
<dbReference type="InterPro" id="IPR012669">
    <property type="entry name" value="Pectate_lyase"/>
</dbReference>
<reference evidence="1 2" key="1">
    <citation type="submission" date="2019-09" db="EMBL/GenBank/DDBJ databases">
        <title>Wenzhouxiangella sp. Genome sequencing and assembly.</title>
        <authorList>
            <person name="Zhang R."/>
        </authorList>
    </citation>
    <scope>NUCLEOTIDE SEQUENCE [LARGE SCALE GENOMIC DNA]</scope>
    <source>
        <strain evidence="1 2">W260</strain>
    </source>
</reference>
<sequence length="546" mass="60623">MNVAAATTTTATGPLNCWPTTTRPGMNYSKTITRTLDKELLMKQRLTTLACAALLAAGAGNITTAQAAPPSNEEVRAAMQRATTFFSDNVSLNGGYVWVVSDDFSRRWGEVPARPSQIWLQGGTESVGDIMLDAWEATGDPLYLDVARKAADAIVYGQQPTGGWHYFIDFDPPGLMDWYRDVASRFIYGYEEYRYYYGNATYDDSVSQDAAGFLLRFYNLTLEAAYRAPLLEALDFLLASQYPNGAWPQRWPLHQDPDDDRPDYPDLYTLNDGAMRANINLLLDAWSTLGDPRYLEAARRGGDALIALQGPDGQAAWPEQAGFDLAPAAARTHEPPGYVVRESLGALATLERLYLVTGDARYLAPAPSAFDWFERINRESAEQRYPRPRYWEHGSNRPLYNVRIPGMDDMGHGLYKWSTDPSETDCDGAPCQGDGEPFVDVAPLRARYAEIQSLDTAPARQAALVARQAAEHEHERTQRLSGEDPAAIIAALDDRGAWITDDIQVTKPNADTRDPEFREVVTGYSTRVFVERLATLISTLEDDNGD</sequence>
<comment type="caution">
    <text evidence="1">The sequence shown here is derived from an EMBL/GenBank/DDBJ whole genome shotgun (WGS) entry which is preliminary data.</text>
</comment>
<gene>
    <name evidence="1" type="ORF">F3N42_11835</name>
</gene>
<keyword evidence="2" id="KW-1185">Reference proteome</keyword>
<name>A0A5N0TA69_9GAMM</name>